<feature type="transmembrane region" description="Helical" evidence="1">
    <location>
        <begin position="125"/>
        <end position="150"/>
    </location>
</feature>
<dbReference type="EMBL" id="KV745328">
    <property type="protein sequence ID" value="OCK75346.1"/>
    <property type="molecule type" value="Genomic_DNA"/>
</dbReference>
<proteinExistence type="predicted"/>
<feature type="transmembrane region" description="Helical" evidence="1">
    <location>
        <begin position="65"/>
        <end position="86"/>
    </location>
</feature>
<feature type="transmembrane region" description="Helical" evidence="1">
    <location>
        <begin position="98"/>
        <end position="119"/>
    </location>
</feature>
<evidence type="ECO:0000313" key="2">
    <source>
        <dbReference type="EMBL" id="OCK75346.1"/>
    </source>
</evidence>
<name>A0A8E2E0W4_9PEZI</name>
<protein>
    <submittedName>
        <fullName evidence="2">Uncharacterized protein</fullName>
    </submittedName>
</protein>
<dbReference type="AlphaFoldDB" id="A0A8E2E0W4"/>
<keyword evidence="1" id="KW-0812">Transmembrane</keyword>
<accession>A0A8E2E0W4</accession>
<reference evidence="2 3" key="1">
    <citation type="journal article" date="2016" name="Nat. Commun.">
        <title>Ectomycorrhizal ecology is imprinted in the genome of the dominant symbiotic fungus Cenococcum geophilum.</title>
        <authorList>
            <consortium name="DOE Joint Genome Institute"/>
            <person name="Peter M."/>
            <person name="Kohler A."/>
            <person name="Ohm R.A."/>
            <person name="Kuo A."/>
            <person name="Krutzmann J."/>
            <person name="Morin E."/>
            <person name="Arend M."/>
            <person name="Barry K.W."/>
            <person name="Binder M."/>
            <person name="Choi C."/>
            <person name="Clum A."/>
            <person name="Copeland A."/>
            <person name="Grisel N."/>
            <person name="Haridas S."/>
            <person name="Kipfer T."/>
            <person name="LaButti K."/>
            <person name="Lindquist E."/>
            <person name="Lipzen A."/>
            <person name="Maire R."/>
            <person name="Meier B."/>
            <person name="Mihaltcheva S."/>
            <person name="Molinier V."/>
            <person name="Murat C."/>
            <person name="Poggeler S."/>
            <person name="Quandt C.A."/>
            <person name="Sperisen C."/>
            <person name="Tritt A."/>
            <person name="Tisserant E."/>
            <person name="Crous P.W."/>
            <person name="Henrissat B."/>
            <person name="Nehls U."/>
            <person name="Egli S."/>
            <person name="Spatafora J.W."/>
            <person name="Grigoriev I.V."/>
            <person name="Martin F.M."/>
        </authorList>
    </citation>
    <scope>NUCLEOTIDE SEQUENCE [LARGE SCALE GENOMIC DNA]</scope>
    <source>
        <strain evidence="2 3">CBS 459.81</strain>
    </source>
</reference>
<feature type="transmembrane region" description="Helical" evidence="1">
    <location>
        <begin position="12"/>
        <end position="30"/>
    </location>
</feature>
<keyword evidence="1" id="KW-1133">Transmembrane helix</keyword>
<keyword evidence="3" id="KW-1185">Reference proteome</keyword>
<organism evidence="2 3">
    <name type="scientific">Lepidopterella palustris CBS 459.81</name>
    <dbReference type="NCBI Taxonomy" id="1314670"/>
    <lineage>
        <taxon>Eukaryota</taxon>
        <taxon>Fungi</taxon>
        <taxon>Dikarya</taxon>
        <taxon>Ascomycota</taxon>
        <taxon>Pezizomycotina</taxon>
        <taxon>Dothideomycetes</taxon>
        <taxon>Pleosporomycetidae</taxon>
        <taxon>Mytilinidiales</taxon>
        <taxon>Argynnaceae</taxon>
        <taxon>Lepidopterella</taxon>
    </lineage>
</organism>
<evidence type="ECO:0000313" key="3">
    <source>
        <dbReference type="Proteomes" id="UP000250266"/>
    </source>
</evidence>
<keyword evidence="1" id="KW-0472">Membrane</keyword>
<dbReference type="OrthoDB" id="3254104at2759"/>
<evidence type="ECO:0000256" key="1">
    <source>
        <dbReference type="SAM" id="Phobius"/>
    </source>
</evidence>
<gene>
    <name evidence="2" type="ORF">K432DRAFT_337610</name>
</gene>
<sequence length="170" mass="18871">MLLQLDHIPQSHNIFAFISTYILLAGYIVFPGTFTSIRNSGTIEGVAGKSHAGETAFRAVQHVPLLVIAAVCCFAGVLGTCFLWWTYQYNYIWLRQKLFLPALTNSATGLFTTLINIYTARKGSWSVTAATTTAITGFFTVLNLGLFVYYSWLLDKVQKEHEEDTAASTK</sequence>
<dbReference type="Proteomes" id="UP000250266">
    <property type="component" value="Unassembled WGS sequence"/>
</dbReference>